<protein>
    <recommendedName>
        <fullName evidence="2">histidine kinase</fullName>
        <ecNumber evidence="2">2.7.13.3</ecNumber>
    </recommendedName>
</protein>
<evidence type="ECO:0000256" key="2">
    <source>
        <dbReference type="ARBA" id="ARBA00012438"/>
    </source>
</evidence>
<evidence type="ECO:0000313" key="7">
    <source>
        <dbReference type="EMBL" id="GGI23263.1"/>
    </source>
</evidence>
<name>A0ABQ2BH48_9SPHI</name>
<dbReference type="InterPro" id="IPR036890">
    <property type="entry name" value="HATPase_C_sf"/>
</dbReference>
<comment type="caution">
    <text evidence="7">The sequence shown here is derived from an EMBL/GenBank/DDBJ whole genome shotgun (WGS) entry which is preliminary data.</text>
</comment>
<dbReference type="SUPFAM" id="SSF48452">
    <property type="entry name" value="TPR-like"/>
    <property type="match status" value="2"/>
</dbReference>
<keyword evidence="6" id="KW-0812">Transmembrane</keyword>
<keyword evidence="6" id="KW-0472">Membrane</keyword>
<gene>
    <name evidence="7" type="ORF">GCM10008119_06790</name>
</gene>
<keyword evidence="8" id="KW-1185">Reference proteome</keyword>
<keyword evidence="4" id="KW-0418">Kinase</keyword>
<keyword evidence="3" id="KW-0808">Transferase</keyword>
<dbReference type="Gene3D" id="3.30.565.10">
    <property type="entry name" value="Histidine kinase-like ATPase, C-terminal domain"/>
    <property type="match status" value="1"/>
</dbReference>
<evidence type="ECO:0000256" key="5">
    <source>
        <dbReference type="ARBA" id="ARBA00023012"/>
    </source>
</evidence>
<dbReference type="Proteomes" id="UP000645390">
    <property type="component" value="Unassembled WGS sequence"/>
</dbReference>
<dbReference type="EMBL" id="BMDJ01000001">
    <property type="protein sequence ID" value="GGI23263.1"/>
    <property type="molecule type" value="Genomic_DNA"/>
</dbReference>
<evidence type="ECO:0000256" key="4">
    <source>
        <dbReference type="ARBA" id="ARBA00022777"/>
    </source>
</evidence>
<dbReference type="PANTHER" id="PTHR24421:SF10">
    <property type="entry name" value="NITRATE_NITRITE SENSOR PROTEIN NARQ"/>
    <property type="match status" value="1"/>
</dbReference>
<dbReference type="PANTHER" id="PTHR24421">
    <property type="entry name" value="NITRATE/NITRITE SENSOR PROTEIN NARX-RELATED"/>
    <property type="match status" value="1"/>
</dbReference>
<evidence type="ECO:0000313" key="8">
    <source>
        <dbReference type="Proteomes" id="UP000645390"/>
    </source>
</evidence>
<evidence type="ECO:0000256" key="1">
    <source>
        <dbReference type="ARBA" id="ARBA00000085"/>
    </source>
</evidence>
<comment type="catalytic activity">
    <reaction evidence="1">
        <text>ATP + protein L-histidine = ADP + protein N-phospho-L-histidine.</text>
        <dbReference type="EC" id="2.7.13.3"/>
    </reaction>
</comment>
<keyword evidence="5" id="KW-0902">Two-component regulatory system</keyword>
<keyword evidence="6" id="KW-1133">Transmembrane helix</keyword>
<accession>A0ABQ2BH48</accession>
<feature type="transmembrane region" description="Helical" evidence="6">
    <location>
        <begin position="319"/>
        <end position="340"/>
    </location>
</feature>
<dbReference type="SUPFAM" id="SSF55874">
    <property type="entry name" value="ATPase domain of HSP90 chaperone/DNA topoisomerase II/histidine kinase"/>
    <property type="match status" value="1"/>
</dbReference>
<evidence type="ECO:0000256" key="3">
    <source>
        <dbReference type="ARBA" id="ARBA00022679"/>
    </source>
</evidence>
<dbReference type="InterPro" id="IPR011990">
    <property type="entry name" value="TPR-like_helical_dom_sf"/>
</dbReference>
<dbReference type="InterPro" id="IPR050482">
    <property type="entry name" value="Sensor_HK_TwoCompSys"/>
</dbReference>
<dbReference type="Gene3D" id="1.25.40.10">
    <property type="entry name" value="Tetratricopeptide repeat domain"/>
    <property type="match status" value="1"/>
</dbReference>
<sequence>MFVSCKKITTRQRVQTLSENYTQAWVYRDSGKLDSAYISLSKAKDEFLGRKDSIGVAKSLINMAEIAYLKGDYFGSQELATQVDSYLDSTKKVERELLSSNYNTLGNVSNGLERYEEGNTFFKKAILYTKNTAALNLYYNNIGVDLLYLKRYGEAISYFSKSAGDESSSTSAMKLSNIAKAKWQQNPDFNPAPLFQKALSIRLSDNNLWGQNSSFAHLADYYMKKHPDSALLYAQKMYHIAQTLVSPDDQLEALQKLIKLSPQKEARQYFEIYQNLSDSVQTARSAAKNQFALIRYETEKNKADFLKAQAENIKKQSSILIRNIGIGVLIVFSTASYLWYRRRQKILRQEKEIEVKNTEIKYVKKVHDHVANRIYQVMNEIDNRPQMDKDEVAEKLDVIYHISRDLSYESIDTKYKQGFAKALSKMFSSYQSAKVNIVVNGNEEKIWETVQETAKEEVFTILQELMTNMKKHSEADVVQLAFQHEQQRITVLYSDNGKGIQHFSPGNGLKNTETRIKSISGIITFDTKANEGLNVKFSFPI</sequence>
<proteinExistence type="predicted"/>
<evidence type="ECO:0000256" key="6">
    <source>
        <dbReference type="SAM" id="Phobius"/>
    </source>
</evidence>
<dbReference type="EC" id="2.7.13.3" evidence="2"/>
<reference evidence="8" key="1">
    <citation type="journal article" date="2019" name="Int. J. Syst. Evol. Microbiol.">
        <title>The Global Catalogue of Microorganisms (GCM) 10K type strain sequencing project: providing services to taxonomists for standard genome sequencing and annotation.</title>
        <authorList>
            <consortium name="The Broad Institute Genomics Platform"/>
            <consortium name="The Broad Institute Genome Sequencing Center for Infectious Disease"/>
            <person name="Wu L."/>
            <person name="Ma J."/>
        </authorList>
    </citation>
    <scope>NUCLEOTIDE SEQUENCE [LARGE SCALE GENOMIC DNA]</scope>
    <source>
        <strain evidence="8">CCM 8939</strain>
    </source>
</reference>
<organism evidence="7 8">
    <name type="scientific">Pedobacter mendelii</name>
    <dbReference type="NCBI Taxonomy" id="1908240"/>
    <lineage>
        <taxon>Bacteria</taxon>
        <taxon>Pseudomonadati</taxon>
        <taxon>Bacteroidota</taxon>
        <taxon>Sphingobacteriia</taxon>
        <taxon>Sphingobacteriales</taxon>
        <taxon>Sphingobacteriaceae</taxon>
        <taxon>Pedobacter</taxon>
    </lineage>
</organism>